<name>A0ABT6A6H4_9ACTN</name>
<feature type="region of interest" description="Disordered" evidence="1">
    <location>
        <begin position="198"/>
        <end position="222"/>
    </location>
</feature>
<evidence type="ECO:0000313" key="2">
    <source>
        <dbReference type="EMBL" id="MDF3300254.1"/>
    </source>
</evidence>
<accession>A0ABT6A6H4</accession>
<proteinExistence type="predicted"/>
<organism evidence="2 3">
    <name type="scientific">Streptomyces tropicalis</name>
    <dbReference type="NCBI Taxonomy" id="3034234"/>
    <lineage>
        <taxon>Bacteria</taxon>
        <taxon>Bacillati</taxon>
        <taxon>Actinomycetota</taxon>
        <taxon>Actinomycetes</taxon>
        <taxon>Kitasatosporales</taxon>
        <taxon>Streptomycetaceae</taxon>
        <taxon>Streptomyces</taxon>
    </lineage>
</organism>
<dbReference type="Proteomes" id="UP001221150">
    <property type="component" value="Unassembled WGS sequence"/>
</dbReference>
<evidence type="ECO:0000256" key="1">
    <source>
        <dbReference type="SAM" id="MobiDB-lite"/>
    </source>
</evidence>
<gene>
    <name evidence="2" type="ORF">P3H78_16845</name>
</gene>
<feature type="compositionally biased region" description="Basic and acidic residues" evidence="1">
    <location>
        <begin position="205"/>
        <end position="214"/>
    </location>
</feature>
<evidence type="ECO:0000313" key="3">
    <source>
        <dbReference type="Proteomes" id="UP001221150"/>
    </source>
</evidence>
<keyword evidence="3" id="KW-1185">Reference proteome</keyword>
<dbReference type="RefSeq" id="WP_276109805.1">
    <property type="nucleotide sequence ID" value="NZ_JARJBB010000007.1"/>
</dbReference>
<comment type="caution">
    <text evidence="2">The sequence shown here is derived from an EMBL/GenBank/DDBJ whole genome shotgun (WGS) entry which is preliminary data.</text>
</comment>
<reference evidence="2 3" key="1">
    <citation type="submission" date="2023-03" db="EMBL/GenBank/DDBJ databases">
        <title>Draft genome sequence of Streptomyces sp. K1PA1 isolated from peat swamp forest in Thailand.</title>
        <authorList>
            <person name="Klaysubun C."/>
            <person name="Duangmal K."/>
        </authorList>
    </citation>
    <scope>NUCLEOTIDE SEQUENCE [LARGE SCALE GENOMIC DNA]</scope>
    <source>
        <strain evidence="2 3">K1PA1</strain>
    </source>
</reference>
<sequence>MREKPLSRIENELLRLRRHLSSATEHPQVPAGFAVNRALVSGLVAGDLSEPQEAELAGEVARALPFHWSQFNTEAEVMSELTDHLGGRQELVSWLDRFPGAPRLVARLYVLMGLLDRFSEEAPVVTALREFREGTPYPAGLQGYLLPETDDGTLAELAFRIERLLGDGERERAVALALSTAECLERVAPRAAEIDPGAAGDLGELMEHSRKDIQEAVSETPA</sequence>
<protein>
    <submittedName>
        <fullName evidence="2">Uncharacterized protein</fullName>
    </submittedName>
</protein>
<dbReference type="EMBL" id="JARJBB010000007">
    <property type="protein sequence ID" value="MDF3300254.1"/>
    <property type="molecule type" value="Genomic_DNA"/>
</dbReference>